<dbReference type="SUPFAM" id="SSF160696">
    <property type="entry name" value="BTG domain-like"/>
    <property type="match status" value="1"/>
</dbReference>
<proteinExistence type="predicted"/>
<reference evidence="2" key="1">
    <citation type="submission" date="2016-11" db="UniProtKB">
        <authorList>
            <consortium name="WormBaseParasite"/>
        </authorList>
    </citation>
    <scope>IDENTIFICATION</scope>
</reference>
<accession>A0A1I7TCC6</accession>
<dbReference type="Gene3D" id="3.90.640.90">
    <property type="entry name" value="Anti-proliferative protein, N-terminal domain"/>
    <property type="match status" value="1"/>
</dbReference>
<name>A0A1I7TCC6_9PELO</name>
<dbReference type="Proteomes" id="UP000095282">
    <property type="component" value="Unplaced"/>
</dbReference>
<evidence type="ECO:0000313" key="1">
    <source>
        <dbReference type="Proteomes" id="UP000095282"/>
    </source>
</evidence>
<keyword evidence="1" id="KW-1185">Reference proteome</keyword>
<dbReference type="eggNOG" id="ENOG502T08W">
    <property type="taxonomic scope" value="Eukaryota"/>
</dbReference>
<dbReference type="InterPro" id="IPR036054">
    <property type="entry name" value="BTG-like_sf"/>
</dbReference>
<dbReference type="AlphaFoldDB" id="A0A1I7TCC6"/>
<evidence type="ECO:0000313" key="2">
    <source>
        <dbReference type="WBParaSite" id="Csp11.Scaffold58.g356.t1"/>
    </source>
</evidence>
<dbReference type="WBParaSite" id="Csp11.Scaffold58.g356.t1">
    <property type="protein sequence ID" value="Csp11.Scaffold58.g356.t1"/>
    <property type="gene ID" value="Csp11.Scaffold58.g356"/>
</dbReference>
<sequence length="119" mass="13479">MFLEVQETVRFLSTFMYGRIPRSRVKSFCAHLSSLLSEAIDEKKAVERFDLIVFADGQSDETIVQAARRAYVHLTELQECMNNGLIMEIMDGRVRALTPFSAQIVFPKSVNPMDCGKVS</sequence>
<dbReference type="STRING" id="1561998.A0A1I7TCC6"/>
<protein>
    <submittedName>
        <fullName evidence="2">NYN domain-containing protein</fullName>
    </submittedName>
</protein>
<organism evidence="1 2">
    <name type="scientific">Caenorhabditis tropicalis</name>
    <dbReference type="NCBI Taxonomy" id="1561998"/>
    <lineage>
        <taxon>Eukaryota</taxon>
        <taxon>Metazoa</taxon>
        <taxon>Ecdysozoa</taxon>
        <taxon>Nematoda</taxon>
        <taxon>Chromadorea</taxon>
        <taxon>Rhabditida</taxon>
        <taxon>Rhabditina</taxon>
        <taxon>Rhabditomorpha</taxon>
        <taxon>Rhabditoidea</taxon>
        <taxon>Rhabditidae</taxon>
        <taxon>Peloderinae</taxon>
        <taxon>Caenorhabditis</taxon>
    </lineage>
</organism>